<comment type="caution">
    <text evidence="1">The sequence shown here is derived from an EMBL/GenBank/DDBJ whole genome shotgun (WGS) entry which is preliminary data.</text>
</comment>
<protein>
    <submittedName>
        <fullName evidence="1">Uncharacterized protein</fullName>
    </submittedName>
</protein>
<evidence type="ECO:0000313" key="1">
    <source>
        <dbReference type="EMBL" id="TQV94161.1"/>
    </source>
</evidence>
<gene>
    <name evidence="1" type="ORF">IF1G_07040</name>
</gene>
<dbReference type="OrthoDB" id="4062651at2759"/>
<sequence>MEEVSGLGQISKQQGAGYSEARNAIKGVVFTLYEMTTRDKARRDKRHEDQDISAVEQMVWSKHPDVRLDHPVHEFRRTLNDWRQRRRKGDQIMVTTQAPNALDWPPIPDPPLTQVTTCRGVELEPVEEFQKLADDLVKVG</sequence>
<name>A0A545UXH3_9HYPO</name>
<proteinExistence type="predicted"/>
<keyword evidence="2" id="KW-1185">Reference proteome</keyword>
<reference evidence="1 2" key="1">
    <citation type="journal article" date="2019" name="Appl. Microbiol. Biotechnol.">
        <title>Genome sequence of Isaria javanica and comparative genome analysis insights into family S53 peptidase evolution in fungal entomopathogens.</title>
        <authorList>
            <person name="Lin R."/>
            <person name="Zhang X."/>
            <person name="Xin B."/>
            <person name="Zou M."/>
            <person name="Gao Y."/>
            <person name="Qin F."/>
            <person name="Hu Q."/>
            <person name="Xie B."/>
            <person name="Cheng X."/>
        </authorList>
    </citation>
    <scope>NUCLEOTIDE SEQUENCE [LARGE SCALE GENOMIC DNA]</scope>
    <source>
        <strain evidence="1 2">IJ1G</strain>
    </source>
</reference>
<evidence type="ECO:0000313" key="2">
    <source>
        <dbReference type="Proteomes" id="UP000315783"/>
    </source>
</evidence>
<accession>A0A545UXH3</accession>
<dbReference type="Proteomes" id="UP000315783">
    <property type="component" value="Unassembled WGS sequence"/>
</dbReference>
<dbReference type="EMBL" id="SPUK01000010">
    <property type="protein sequence ID" value="TQV94161.1"/>
    <property type="molecule type" value="Genomic_DNA"/>
</dbReference>
<dbReference type="AlphaFoldDB" id="A0A545UXH3"/>
<organism evidence="1 2">
    <name type="scientific">Cordyceps javanica</name>
    <dbReference type="NCBI Taxonomy" id="43265"/>
    <lineage>
        <taxon>Eukaryota</taxon>
        <taxon>Fungi</taxon>
        <taxon>Dikarya</taxon>
        <taxon>Ascomycota</taxon>
        <taxon>Pezizomycotina</taxon>
        <taxon>Sordariomycetes</taxon>
        <taxon>Hypocreomycetidae</taxon>
        <taxon>Hypocreales</taxon>
        <taxon>Cordycipitaceae</taxon>
        <taxon>Cordyceps</taxon>
    </lineage>
</organism>